<protein>
    <submittedName>
        <fullName evidence="2">Uncharacterized protein</fullName>
    </submittedName>
</protein>
<dbReference type="AlphaFoldDB" id="A0A2S1QTG5"/>
<organism evidence="2 3">
    <name type="scientific">Flavobacterium album</name>
    <dbReference type="NCBI Taxonomy" id="2175091"/>
    <lineage>
        <taxon>Bacteria</taxon>
        <taxon>Pseudomonadati</taxon>
        <taxon>Bacteroidota</taxon>
        <taxon>Flavobacteriia</taxon>
        <taxon>Flavobacteriales</taxon>
        <taxon>Flavobacteriaceae</taxon>
        <taxon>Flavobacterium</taxon>
    </lineage>
</organism>
<dbReference type="KEGG" id="falb:HYN59_00445"/>
<keyword evidence="1" id="KW-0812">Transmembrane</keyword>
<name>A0A2S1QTG5_9FLAO</name>
<sequence>MENKITSYDQILEANKRRKRKTAMIVIPIVVAVIALVVTGIFMIASFVKNTDAYKAAVEHLGNDPEIQAATGGINDYSVSSFNIKTENGRGEATFDITVEGKSNNIDVYMELEKEPDNDWKVISVEK</sequence>
<keyword evidence="3" id="KW-1185">Reference proteome</keyword>
<keyword evidence="1" id="KW-1133">Transmembrane helix</keyword>
<evidence type="ECO:0000313" key="3">
    <source>
        <dbReference type="Proteomes" id="UP000244929"/>
    </source>
</evidence>
<keyword evidence="1" id="KW-0472">Membrane</keyword>
<evidence type="ECO:0000256" key="1">
    <source>
        <dbReference type="SAM" id="Phobius"/>
    </source>
</evidence>
<accession>A0A2S1QTG5</accession>
<proteinExistence type="predicted"/>
<dbReference type="RefSeq" id="WP_108776391.1">
    <property type="nucleotide sequence ID" value="NZ_CP029186.1"/>
</dbReference>
<dbReference type="OrthoDB" id="9814143at2"/>
<dbReference type="Proteomes" id="UP000244929">
    <property type="component" value="Chromosome"/>
</dbReference>
<evidence type="ECO:0000313" key="2">
    <source>
        <dbReference type="EMBL" id="AWH83675.1"/>
    </source>
</evidence>
<reference evidence="2 3" key="1">
    <citation type="submission" date="2018-04" db="EMBL/GenBank/DDBJ databases">
        <title>Genome sequencing of Flavobacterium sp. HYN0059.</title>
        <authorList>
            <person name="Yi H."/>
            <person name="Baek C."/>
        </authorList>
    </citation>
    <scope>NUCLEOTIDE SEQUENCE [LARGE SCALE GENOMIC DNA]</scope>
    <source>
        <strain evidence="2 3">HYN0059</strain>
    </source>
</reference>
<gene>
    <name evidence="2" type="ORF">HYN59_00445</name>
</gene>
<feature type="transmembrane region" description="Helical" evidence="1">
    <location>
        <begin position="25"/>
        <end position="48"/>
    </location>
</feature>
<dbReference type="EMBL" id="CP029186">
    <property type="protein sequence ID" value="AWH83675.1"/>
    <property type="molecule type" value="Genomic_DNA"/>
</dbReference>